<dbReference type="Proteomes" id="UP000533476">
    <property type="component" value="Unassembled WGS sequence"/>
</dbReference>
<dbReference type="SUPFAM" id="SSF51556">
    <property type="entry name" value="Metallo-dependent hydrolases"/>
    <property type="match status" value="1"/>
</dbReference>
<dbReference type="SUPFAM" id="SSF51338">
    <property type="entry name" value="Composite domain of metallo-dependent hydrolases"/>
    <property type="match status" value="2"/>
</dbReference>
<dbReference type="PANTHER" id="PTHR43794">
    <property type="entry name" value="AMINOHYDROLASE SSNA-RELATED"/>
    <property type="match status" value="1"/>
</dbReference>
<gene>
    <name evidence="3" type="ORF">HIJ39_05305</name>
</gene>
<sequence length="441" mass="48584">MSFHIFAPDAAVIDGAILSRPGILVGDDGIIHHVDSVEALTTEFPDALVERLDGELLVPGTANGHNHAFQILMRGMGEDSDFLTWRSQVLYPVSERLTPEDIYRSAKLAYWDMLRHGITAVVDFFYLNDQGSDNALAIARAAQEVGIRLILARTFYDWDGAPARYRETPHEAHDHTLDLDRRLRQEGLTPWVTLQVAPHSPHGASPAMVEAAVATAKELKTRLHIHVAEGRYELEKMKHETGLTPIQWCARYGALSPQSLAVHAVWVDDEDLDVLVETGATVVHNPASNMILGDGIAPLVEMLKRKIPVILGTDGGCTNDRHSIFDDMRMAALLQKVHWTDSSVIRAEQVFDLGTRAGYQKLGLRGGRLVSGEPFDAVSVRTDDPSLLPGPATLGHLVYAMADTAIKDVYVNGERVIQNGLPTRFNPTPLVSWARGWQAAR</sequence>
<dbReference type="AlphaFoldDB" id="A0A7Y0Q160"/>
<evidence type="ECO:0000313" key="3">
    <source>
        <dbReference type="EMBL" id="NMP21768.1"/>
    </source>
</evidence>
<name>A0A7Y0Q160_9FIRM</name>
<keyword evidence="4" id="KW-1185">Reference proteome</keyword>
<evidence type="ECO:0000259" key="2">
    <source>
        <dbReference type="Pfam" id="PF01979"/>
    </source>
</evidence>
<dbReference type="InterPro" id="IPR011059">
    <property type="entry name" value="Metal-dep_hydrolase_composite"/>
</dbReference>
<comment type="caution">
    <text evidence="3">The sequence shown here is derived from an EMBL/GenBank/DDBJ whole genome shotgun (WGS) entry which is preliminary data.</text>
</comment>
<dbReference type="PANTHER" id="PTHR43794:SF11">
    <property type="entry name" value="AMIDOHYDROLASE-RELATED DOMAIN-CONTAINING PROTEIN"/>
    <property type="match status" value="1"/>
</dbReference>
<dbReference type="InterPro" id="IPR032466">
    <property type="entry name" value="Metal_Hydrolase"/>
</dbReference>
<accession>A0A7Y0Q160</accession>
<dbReference type="GO" id="GO:0016810">
    <property type="term" value="F:hydrolase activity, acting on carbon-nitrogen (but not peptide) bonds"/>
    <property type="evidence" value="ECO:0007669"/>
    <property type="project" value="InterPro"/>
</dbReference>
<evidence type="ECO:0000313" key="4">
    <source>
        <dbReference type="Proteomes" id="UP000533476"/>
    </source>
</evidence>
<dbReference type="Pfam" id="PF01979">
    <property type="entry name" value="Amidohydro_1"/>
    <property type="match status" value="1"/>
</dbReference>
<keyword evidence="1 3" id="KW-0378">Hydrolase</keyword>
<proteinExistence type="predicted"/>
<dbReference type="Gene3D" id="3.20.20.140">
    <property type="entry name" value="Metal-dependent hydrolases"/>
    <property type="match status" value="1"/>
</dbReference>
<reference evidence="3 4" key="1">
    <citation type="submission" date="2020-04" db="EMBL/GenBank/DDBJ databases">
        <authorList>
            <person name="Zhang R."/>
            <person name="Schippers A."/>
        </authorList>
    </citation>
    <scope>NUCLEOTIDE SEQUENCE [LARGE SCALE GENOMIC DNA]</scope>
    <source>
        <strain evidence="3 4">DSM 109850</strain>
    </source>
</reference>
<dbReference type="RefSeq" id="WP_169097463.1">
    <property type="nucleotide sequence ID" value="NZ_JABBVZ010000012.1"/>
</dbReference>
<organism evidence="3 4">
    <name type="scientific">Sulfobacillus harzensis</name>
    <dbReference type="NCBI Taxonomy" id="2729629"/>
    <lineage>
        <taxon>Bacteria</taxon>
        <taxon>Bacillati</taxon>
        <taxon>Bacillota</taxon>
        <taxon>Clostridia</taxon>
        <taxon>Eubacteriales</taxon>
        <taxon>Clostridiales Family XVII. Incertae Sedis</taxon>
        <taxon>Sulfobacillus</taxon>
    </lineage>
</organism>
<protein>
    <submittedName>
        <fullName evidence="3">Amidohydrolase family protein</fullName>
    </submittedName>
</protein>
<dbReference type="EMBL" id="JABBVZ010000012">
    <property type="protein sequence ID" value="NMP21768.1"/>
    <property type="molecule type" value="Genomic_DNA"/>
</dbReference>
<dbReference type="InterPro" id="IPR006680">
    <property type="entry name" value="Amidohydro-rel"/>
</dbReference>
<feature type="domain" description="Amidohydrolase-related" evidence="2">
    <location>
        <begin position="57"/>
        <end position="416"/>
    </location>
</feature>
<evidence type="ECO:0000256" key="1">
    <source>
        <dbReference type="ARBA" id="ARBA00022801"/>
    </source>
</evidence>
<dbReference type="InterPro" id="IPR050287">
    <property type="entry name" value="MTA/SAH_deaminase"/>
</dbReference>
<dbReference type="Gene3D" id="2.30.40.10">
    <property type="entry name" value="Urease, subunit C, domain 1"/>
    <property type="match status" value="1"/>
</dbReference>